<dbReference type="Proteomes" id="UP000641932">
    <property type="component" value="Unassembled WGS sequence"/>
</dbReference>
<gene>
    <name evidence="1" type="ORF">GCM10012280_11950</name>
</gene>
<evidence type="ECO:0008006" key="3">
    <source>
        <dbReference type="Google" id="ProtNLM"/>
    </source>
</evidence>
<comment type="caution">
    <text evidence="1">The sequence shown here is derived from an EMBL/GenBank/DDBJ whole genome shotgun (WGS) entry which is preliminary data.</text>
</comment>
<reference evidence="1" key="1">
    <citation type="journal article" date="2014" name="Int. J. Syst. Evol. Microbiol.">
        <title>Complete genome sequence of Corynebacterium casei LMG S-19264T (=DSM 44701T), isolated from a smear-ripened cheese.</title>
        <authorList>
            <consortium name="US DOE Joint Genome Institute (JGI-PGF)"/>
            <person name="Walter F."/>
            <person name="Albersmeier A."/>
            <person name="Kalinowski J."/>
            <person name="Ruckert C."/>
        </authorList>
    </citation>
    <scope>NUCLEOTIDE SEQUENCE</scope>
    <source>
        <strain evidence="1">CGMCC 4.7201</strain>
    </source>
</reference>
<evidence type="ECO:0000313" key="2">
    <source>
        <dbReference type="Proteomes" id="UP000641932"/>
    </source>
</evidence>
<dbReference type="AlphaFoldDB" id="A0A917ZIJ0"/>
<proteinExistence type="predicted"/>
<dbReference type="EMBL" id="BMMS01000004">
    <property type="protein sequence ID" value="GGO83296.1"/>
    <property type="molecule type" value="Genomic_DNA"/>
</dbReference>
<organism evidence="1 2">
    <name type="scientific">Wenjunlia tyrosinilytica</name>
    <dbReference type="NCBI Taxonomy" id="1544741"/>
    <lineage>
        <taxon>Bacteria</taxon>
        <taxon>Bacillati</taxon>
        <taxon>Actinomycetota</taxon>
        <taxon>Actinomycetes</taxon>
        <taxon>Kitasatosporales</taxon>
        <taxon>Streptomycetaceae</taxon>
        <taxon>Wenjunlia</taxon>
    </lineage>
</organism>
<evidence type="ECO:0000313" key="1">
    <source>
        <dbReference type="EMBL" id="GGO83296.1"/>
    </source>
</evidence>
<reference evidence="1" key="2">
    <citation type="submission" date="2020-09" db="EMBL/GenBank/DDBJ databases">
        <authorList>
            <person name="Sun Q."/>
            <person name="Zhou Y."/>
        </authorList>
    </citation>
    <scope>NUCLEOTIDE SEQUENCE</scope>
    <source>
        <strain evidence="1">CGMCC 4.7201</strain>
    </source>
</reference>
<keyword evidence="2" id="KW-1185">Reference proteome</keyword>
<accession>A0A917ZIJ0</accession>
<name>A0A917ZIJ0_9ACTN</name>
<dbReference type="RefSeq" id="WP_189130460.1">
    <property type="nucleotide sequence ID" value="NZ_BMMS01000004.1"/>
</dbReference>
<protein>
    <recommendedName>
        <fullName evidence="3">Transcriptional regulator</fullName>
    </recommendedName>
</protein>
<sequence length="445" mass="49156">MGREPNQGLERLYRETGWTLRQFVQAVNRIGTEHGTPLTYREPSAHQWLKGHVPKEAVRPLIVEALARRLGRPITHAEAWFASPADGSAATPGTVEGLIDLGRQDMDPSRRSVVGATLFSVALTIPGWQGVVGRMEAVQSGQVQRIGMPEVDMVIAMTERISELDDQFGGRHARPMAAAFLVNTVAPYLRAEASEPARKAMMSAASDLCYLTGYMAVDEGVHGLAQLYYLKALQLAGAADDHLTYCTTLRGMSVQAVDLRHSREALRLADAAAAASPQAGPRMRAFLAGQQAHAAAQTGNRNQALTYLREAEVAMEKAESREKAFGSYDPAALHYHTSQVRFEMGDTRGAVEAMQQSDRLRYDVYRRTRVKERAILAERQLNIGLLDAACATWHKALDDYPLIQSGRADERMRALFKLIRPHLKNRAVRELHERARLVTPAALMA</sequence>